<dbReference type="InterPro" id="IPR015422">
    <property type="entry name" value="PyrdxlP-dep_Trfase_small"/>
</dbReference>
<keyword evidence="11" id="KW-1185">Reference proteome</keyword>
<feature type="domain" description="Aminotransferase class V" evidence="9">
    <location>
        <begin position="4"/>
        <end position="361"/>
    </location>
</feature>
<evidence type="ECO:0000256" key="8">
    <source>
        <dbReference type="ARBA" id="ARBA00050776"/>
    </source>
</evidence>
<dbReference type="Gene3D" id="3.90.1150.10">
    <property type="entry name" value="Aspartate Aminotransferase, domain 1"/>
    <property type="match status" value="1"/>
</dbReference>
<dbReference type="AlphaFoldDB" id="A0A1X4XYQ4"/>
<evidence type="ECO:0000313" key="10">
    <source>
        <dbReference type="EMBL" id="OSS42666.1"/>
    </source>
</evidence>
<protein>
    <submittedName>
        <fullName evidence="10">Cysteine DESAMILurase</fullName>
        <ecNumber evidence="10">2.8.1.7</ecNumber>
    </submittedName>
</protein>
<accession>A0A1X4XYQ4</accession>
<gene>
    <name evidence="10" type="ORF">DESAMIL20_550</name>
</gene>
<dbReference type="OrthoDB" id="9808002at2"/>
<dbReference type="GO" id="GO:0051536">
    <property type="term" value="F:iron-sulfur cluster binding"/>
    <property type="evidence" value="ECO:0007669"/>
    <property type="project" value="UniProtKB-KW"/>
</dbReference>
<sequence length="383" mass="42661">MNRIYFDNAATTRVDDDVLKAMIPFFTQNYAIASSIFSHDDGIIAQEALEGARGFILNKLSAKDYRCIFTSNPTESNNLALKGASFAKKSGNIVVSKIEDLSIINTVKFLQKKGFEIRYVDVDGKGFVSLDHLKQLIDDNTILVSIQHANQEIGTLQDLSAIGEICKQKNCIYHCDATFSFPFLDIDLSKLNIDMLTIGSDTYYGPKGASALIVKNSLELEPLISGGYQEYNLRAGTQNIPAIIGMKKAIEIFDKETFNYIKSLKDYFLEKINQIPHVRLNSPQNASHPGIVNATFLYIEGESLTLRLNLKGVSVITGSACFSKSLEASHVLLSCGLTHELAHGSIRFSFGKYNTFEEIDKTIEYLKEDVAFLRNLSPLYKED</sequence>
<proteinExistence type="inferred from homology"/>
<evidence type="ECO:0000259" key="9">
    <source>
        <dbReference type="Pfam" id="PF00266"/>
    </source>
</evidence>
<dbReference type="STRING" id="1562698.DESAMIL20_550"/>
<dbReference type="InterPro" id="IPR016454">
    <property type="entry name" value="Cysteine_dSase"/>
</dbReference>
<evidence type="ECO:0000256" key="6">
    <source>
        <dbReference type="ARBA" id="ARBA00023004"/>
    </source>
</evidence>
<evidence type="ECO:0000256" key="4">
    <source>
        <dbReference type="ARBA" id="ARBA00022723"/>
    </source>
</evidence>
<dbReference type="PANTHER" id="PTHR11601">
    <property type="entry name" value="CYSTEINE DESULFURYLASE FAMILY MEMBER"/>
    <property type="match status" value="1"/>
</dbReference>
<keyword evidence="3 10" id="KW-0808">Transferase</keyword>
<evidence type="ECO:0000256" key="2">
    <source>
        <dbReference type="ARBA" id="ARBA00006490"/>
    </source>
</evidence>
<keyword evidence="4" id="KW-0479">Metal-binding</keyword>
<dbReference type="PANTHER" id="PTHR11601:SF34">
    <property type="entry name" value="CYSTEINE DESULFURASE"/>
    <property type="match status" value="1"/>
</dbReference>
<dbReference type="Gene3D" id="3.40.640.10">
    <property type="entry name" value="Type I PLP-dependent aspartate aminotransferase-like (Major domain)"/>
    <property type="match status" value="1"/>
</dbReference>
<keyword evidence="7" id="KW-0411">Iron-sulfur</keyword>
<dbReference type="Proteomes" id="UP000194141">
    <property type="component" value="Unassembled WGS sequence"/>
</dbReference>
<evidence type="ECO:0000313" key="11">
    <source>
        <dbReference type="Proteomes" id="UP000194141"/>
    </source>
</evidence>
<evidence type="ECO:0000256" key="5">
    <source>
        <dbReference type="ARBA" id="ARBA00022898"/>
    </source>
</evidence>
<dbReference type="InterPro" id="IPR015421">
    <property type="entry name" value="PyrdxlP-dep_Trfase_major"/>
</dbReference>
<dbReference type="SUPFAM" id="SSF53383">
    <property type="entry name" value="PLP-dependent transferases"/>
    <property type="match status" value="1"/>
</dbReference>
<dbReference type="PIRSF" id="PIRSF005572">
    <property type="entry name" value="NifS"/>
    <property type="match status" value="1"/>
</dbReference>
<organism evidence="10 11">
    <name type="scientific">Desulfurella amilsii</name>
    <dbReference type="NCBI Taxonomy" id="1562698"/>
    <lineage>
        <taxon>Bacteria</taxon>
        <taxon>Pseudomonadati</taxon>
        <taxon>Campylobacterota</taxon>
        <taxon>Desulfurellia</taxon>
        <taxon>Desulfurellales</taxon>
        <taxon>Desulfurellaceae</taxon>
        <taxon>Desulfurella</taxon>
    </lineage>
</organism>
<dbReference type="InterPro" id="IPR015424">
    <property type="entry name" value="PyrdxlP-dep_Trfase"/>
</dbReference>
<dbReference type="EMBL" id="MDSU01000011">
    <property type="protein sequence ID" value="OSS42666.1"/>
    <property type="molecule type" value="Genomic_DNA"/>
</dbReference>
<comment type="similarity">
    <text evidence="2">Belongs to the class-V pyridoxal-phosphate-dependent aminotransferase family. NifS/IscS subfamily.</text>
</comment>
<evidence type="ECO:0000256" key="3">
    <source>
        <dbReference type="ARBA" id="ARBA00022679"/>
    </source>
</evidence>
<evidence type="ECO:0000256" key="1">
    <source>
        <dbReference type="ARBA" id="ARBA00001933"/>
    </source>
</evidence>
<dbReference type="Pfam" id="PF00266">
    <property type="entry name" value="Aminotran_5"/>
    <property type="match status" value="1"/>
</dbReference>
<keyword evidence="6" id="KW-0408">Iron</keyword>
<comment type="cofactor">
    <cofactor evidence="1">
        <name>pyridoxal 5'-phosphate</name>
        <dbReference type="ChEBI" id="CHEBI:597326"/>
    </cofactor>
</comment>
<dbReference type="EC" id="2.8.1.7" evidence="10"/>
<reference evidence="10 11" key="1">
    <citation type="journal article" date="2017" name="Front. Microbiol.">
        <title>Genome Sequence of Desulfurella amilsii Strain TR1 and Comparative Genomics of Desulfurellaceae Family.</title>
        <authorList>
            <person name="Florentino A.P."/>
            <person name="Stams A.J."/>
            <person name="Sanchez-Andrea I."/>
        </authorList>
    </citation>
    <scope>NUCLEOTIDE SEQUENCE [LARGE SCALE GENOMIC DNA]</scope>
    <source>
        <strain evidence="10 11">TR1</strain>
    </source>
</reference>
<evidence type="ECO:0000256" key="7">
    <source>
        <dbReference type="ARBA" id="ARBA00023014"/>
    </source>
</evidence>
<dbReference type="InterPro" id="IPR000192">
    <property type="entry name" value="Aminotrans_V_dom"/>
</dbReference>
<keyword evidence="5" id="KW-0663">Pyridoxal phosphate</keyword>
<dbReference type="RefSeq" id="WP_086033295.1">
    <property type="nucleotide sequence ID" value="NZ_MDSU01000011.1"/>
</dbReference>
<comment type="caution">
    <text evidence="10">The sequence shown here is derived from an EMBL/GenBank/DDBJ whole genome shotgun (WGS) entry which is preliminary data.</text>
</comment>
<dbReference type="GO" id="GO:0031071">
    <property type="term" value="F:cysteine desulfurase activity"/>
    <property type="evidence" value="ECO:0007669"/>
    <property type="project" value="UniProtKB-EC"/>
</dbReference>
<name>A0A1X4XYQ4_9BACT</name>
<comment type="catalytic activity">
    <reaction evidence="8">
        <text>(sulfur carrier)-H + L-cysteine = (sulfur carrier)-SH + L-alanine</text>
        <dbReference type="Rhea" id="RHEA:43892"/>
        <dbReference type="Rhea" id="RHEA-COMP:14737"/>
        <dbReference type="Rhea" id="RHEA-COMP:14739"/>
        <dbReference type="ChEBI" id="CHEBI:29917"/>
        <dbReference type="ChEBI" id="CHEBI:35235"/>
        <dbReference type="ChEBI" id="CHEBI:57972"/>
        <dbReference type="ChEBI" id="CHEBI:64428"/>
        <dbReference type="EC" id="2.8.1.7"/>
    </reaction>
</comment>
<dbReference type="GO" id="GO:0046872">
    <property type="term" value="F:metal ion binding"/>
    <property type="evidence" value="ECO:0007669"/>
    <property type="project" value="UniProtKB-KW"/>
</dbReference>